<evidence type="ECO:0000256" key="4">
    <source>
        <dbReference type="ARBA" id="ARBA00023008"/>
    </source>
</evidence>
<dbReference type="GO" id="GO:0005886">
    <property type="term" value="C:plasma membrane"/>
    <property type="evidence" value="ECO:0007669"/>
    <property type="project" value="TreeGrafter"/>
</dbReference>
<keyword evidence="3" id="KW-0732">Signal</keyword>
<dbReference type="InterPro" id="IPR014756">
    <property type="entry name" value="Ig_E-set"/>
</dbReference>
<keyword evidence="2" id="KW-0479">Metal-binding</keyword>
<evidence type="ECO:0000259" key="7">
    <source>
        <dbReference type="Pfam" id="PF04234"/>
    </source>
</evidence>
<dbReference type="GO" id="GO:0006825">
    <property type="term" value="P:copper ion transport"/>
    <property type="evidence" value="ECO:0007669"/>
    <property type="project" value="InterPro"/>
</dbReference>
<dbReference type="Gene3D" id="2.60.40.1220">
    <property type="match status" value="1"/>
</dbReference>
<keyword evidence="4" id="KW-0186">Copper</keyword>
<gene>
    <name evidence="8" type="ORF">SAMN05216410_0778</name>
</gene>
<dbReference type="STRING" id="1814289.SAMN05216410_0778"/>
<evidence type="ECO:0000256" key="1">
    <source>
        <dbReference type="ARBA" id="ARBA00004196"/>
    </source>
</evidence>
<feature type="compositionally biased region" description="Low complexity" evidence="5">
    <location>
        <begin position="151"/>
        <end position="190"/>
    </location>
</feature>
<dbReference type="SUPFAM" id="SSF81296">
    <property type="entry name" value="E set domains"/>
    <property type="match status" value="1"/>
</dbReference>
<feature type="compositionally biased region" description="Low complexity" evidence="5">
    <location>
        <begin position="9"/>
        <end position="21"/>
    </location>
</feature>
<dbReference type="GO" id="GO:0042597">
    <property type="term" value="C:periplasmic space"/>
    <property type="evidence" value="ECO:0007669"/>
    <property type="project" value="InterPro"/>
</dbReference>
<dbReference type="AlphaFoldDB" id="A0A1G6H8N2"/>
<dbReference type="RefSeq" id="WP_093180912.1">
    <property type="nucleotide sequence ID" value="NZ_FMYH01000001.1"/>
</dbReference>
<accession>A0A1G6H8N2</accession>
<name>A0A1G6H8N2_9MICO</name>
<evidence type="ECO:0000313" key="8">
    <source>
        <dbReference type="EMBL" id="SDB89786.1"/>
    </source>
</evidence>
<dbReference type="Proteomes" id="UP000199039">
    <property type="component" value="Unassembled WGS sequence"/>
</dbReference>
<dbReference type="OrthoDB" id="5242236at2"/>
<dbReference type="InterPro" id="IPR014755">
    <property type="entry name" value="Cu-Rt/internalin_Ig-like"/>
</dbReference>
<evidence type="ECO:0000256" key="2">
    <source>
        <dbReference type="ARBA" id="ARBA00022723"/>
    </source>
</evidence>
<evidence type="ECO:0000256" key="5">
    <source>
        <dbReference type="SAM" id="MobiDB-lite"/>
    </source>
</evidence>
<sequence>MTPTQLIPARSTSLSTRTTRAAHPVPAPLRALAALALATGVALLTGAPASAHDSIVGTSPEDGAVLDAAPASVAVTLSDVPQAIAPRIIVTNSAGATMLDEEPVITDRSASVELPALENDTYQVAWRVVSSDGHPIQGTYSFTVAAQVAEEPATDPAATPAASDEPAVGETASSTAAADPTSTASTSTDAETTDADEGSSSTALVAGAIVAVLAVALAGLVLVRRRSSLKDES</sequence>
<proteinExistence type="predicted"/>
<evidence type="ECO:0000256" key="3">
    <source>
        <dbReference type="ARBA" id="ARBA00022729"/>
    </source>
</evidence>
<feature type="region of interest" description="Disordered" evidence="5">
    <location>
        <begin position="1"/>
        <end position="21"/>
    </location>
</feature>
<dbReference type="InterPro" id="IPR007348">
    <property type="entry name" value="CopC_dom"/>
</dbReference>
<reference evidence="8 9" key="1">
    <citation type="submission" date="2016-09" db="EMBL/GenBank/DDBJ databases">
        <authorList>
            <person name="Capua I."/>
            <person name="De Benedictis P."/>
            <person name="Joannis T."/>
            <person name="Lombin L.H."/>
            <person name="Cattoli G."/>
        </authorList>
    </citation>
    <scope>NUCLEOTIDE SEQUENCE [LARGE SCALE GENOMIC DNA]</scope>
    <source>
        <strain evidence="8 9">ISLP-3</strain>
    </source>
</reference>
<evidence type="ECO:0000256" key="6">
    <source>
        <dbReference type="SAM" id="Phobius"/>
    </source>
</evidence>
<dbReference type="InterPro" id="IPR032694">
    <property type="entry name" value="CopC/D"/>
</dbReference>
<dbReference type="GO" id="GO:0046688">
    <property type="term" value="P:response to copper ion"/>
    <property type="evidence" value="ECO:0007669"/>
    <property type="project" value="InterPro"/>
</dbReference>
<feature type="region of interest" description="Disordered" evidence="5">
    <location>
        <begin position="151"/>
        <end position="198"/>
    </location>
</feature>
<feature type="transmembrane region" description="Helical" evidence="6">
    <location>
        <begin position="203"/>
        <end position="223"/>
    </location>
</feature>
<dbReference type="PANTHER" id="PTHR34820">
    <property type="entry name" value="INNER MEMBRANE PROTEIN YEBZ"/>
    <property type="match status" value="1"/>
</dbReference>
<dbReference type="GO" id="GO:0030313">
    <property type="term" value="C:cell envelope"/>
    <property type="evidence" value="ECO:0007669"/>
    <property type="project" value="UniProtKB-SubCell"/>
</dbReference>
<organism evidence="8 9">
    <name type="scientific">Sanguibacter gelidistatuariae</name>
    <dbReference type="NCBI Taxonomy" id="1814289"/>
    <lineage>
        <taxon>Bacteria</taxon>
        <taxon>Bacillati</taxon>
        <taxon>Actinomycetota</taxon>
        <taxon>Actinomycetes</taxon>
        <taxon>Micrococcales</taxon>
        <taxon>Sanguibacteraceae</taxon>
        <taxon>Sanguibacter</taxon>
    </lineage>
</organism>
<comment type="subcellular location">
    <subcellularLocation>
        <location evidence="1">Cell envelope</location>
    </subcellularLocation>
</comment>
<dbReference type="Pfam" id="PF04234">
    <property type="entry name" value="CopC"/>
    <property type="match status" value="1"/>
</dbReference>
<dbReference type="GO" id="GO:0005507">
    <property type="term" value="F:copper ion binding"/>
    <property type="evidence" value="ECO:0007669"/>
    <property type="project" value="InterPro"/>
</dbReference>
<protein>
    <recommendedName>
        <fullName evidence="7">CopC domain-containing protein</fullName>
    </recommendedName>
</protein>
<dbReference type="PANTHER" id="PTHR34820:SF4">
    <property type="entry name" value="INNER MEMBRANE PROTEIN YEBZ"/>
    <property type="match status" value="1"/>
</dbReference>
<feature type="domain" description="CopC" evidence="7">
    <location>
        <begin position="52"/>
        <end position="144"/>
    </location>
</feature>
<dbReference type="EMBL" id="FMYH01000001">
    <property type="protein sequence ID" value="SDB89786.1"/>
    <property type="molecule type" value="Genomic_DNA"/>
</dbReference>
<evidence type="ECO:0000313" key="9">
    <source>
        <dbReference type="Proteomes" id="UP000199039"/>
    </source>
</evidence>
<keyword evidence="6" id="KW-0812">Transmembrane</keyword>
<keyword evidence="6" id="KW-1133">Transmembrane helix</keyword>
<keyword evidence="9" id="KW-1185">Reference proteome</keyword>
<keyword evidence="6" id="KW-0472">Membrane</keyword>